<comment type="caution">
    <text evidence="2">The sequence shown here is derived from an EMBL/GenBank/DDBJ whole genome shotgun (WGS) entry which is preliminary data.</text>
</comment>
<dbReference type="SMART" id="SM00318">
    <property type="entry name" value="SNc"/>
    <property type="match status" value="1"/>
</dbReference>
<evidence type="ECO:0000313" key="3">
    <source>
        <dbReference type="Proteomes" id="UP000702425"/>
    </source>
</evidence>
<organism evidence="2 3">
    <name type="scientific">Microcoleus asticus IPMA8</name>
    <dbReference type="NCBI Taxonomy" id="2563858"/>
    <lineage>
        <taxon>Bacteria</taxon>
        <taxon>Bacillati</taxon>
        <taxon>Cyanobacteriota</taxon>
        <taxon>Cyanophyceae</taxon>
        <taxon>Oscillatoriophycideae</taxon>
        <taxon>Oscillatoriales</taxon>
        <taxon>Microcoleaceae</taxon>
        <taxon>Microcoleus</taxon>
        <taxon>Microcoleus asticus</taxon>
    </lineage>
</organism>
<dbReference type="InterPro" id="IPR016071">
    <property type="entry name" value="Staphylococal_nuclease_OB-fold"/>
</dbReference>
<keyword evidence="3" id="KW-1185">Reference proteome</keyword>
<gene>
    <name evidence="2" type="ORF">E5S67_04491</name>
</gene>
<proteinExistence type="predicted"/>
<name>A0ABX2D2E2_9CYAN</name>
<dbReference type="RefSeq" id="WP_172190596.1">
    <property type="nucleotide sequence ID" value="NZ_CAWPPK010000314.1"/>
</dbReference>
<dbReference type="Pfam" id="PF00565">
    <property type="entry name" value="SNase"/>
    <property type="match status" value="1"/>
</dbReference>
<dbReference type="EMBL" id="SRRZ01000096">
    <property type="protein sequence ID" value="NQE36726.1"/>
    <property type="molecule type" value="Genomic_DNA"/>
</dbReference>
<dbReference type="Gene3D" id="2.40.50.90">
    <property type="match status" value="1"/>
</dbReference>
<dbReference type="InterPro" id="IPR035437">
    <property type="entry name" value="SNase_OB-fold_sf"/>
</dbReference>
<accession>A0ABX2D2E2</accession>
<dbReference type="SUPFAM" id="SSF50199">
    <property type="entry name" value="Staphylococcal nuclease"/>
    <property type="match status" value="1"/>
</dbReference>
<dbReference type="Proteomes" id="UP000702425">
    <property type="component" value="Unassembled WGS sequence"/>
</dbReference>
<dbReference type="PROSITE" id="PS50830">
    <property type="entry name" value="TNASE_3"/>
    <property type="match status" value="1"/>
</dbReference>
<evidence type="ECO:0000259" key="1">
    <source>
        <dbReference type="PROSITE" id="PS50830"/>
    </source>
</evidence>
<feature type="domain" description="TNase-like" evidence="1">
    <location>
        <begin position="7"/>
        <end position="161"/>
    </location>
</feature>
<reference evidence="2 3" key="1">
    <citation type="journal article" date="2020" name="Sci. Rep.">
        <title>A novel cyanobacterial geosmin producer, revising GeoA distribution and dispersion patterns in Bacteria.</title>
        <authorList>
            <person name="Churro C."/>
            <person name="Semedo-Aguiar A.P."/>
            <person name="Silva A.D."/>
            <person name="Pereira-Leal J.B."/>
            <person name="Leite R.B."/>
        </authorList>
    </citation>
    <scope>NUCLEOTIDE SEQUENCE [LARGE SCALE GENOMIC DNA]</scope>
    <source>
        <strain evidence="2 3">IPMA8</strain>
    </source>
</reference>
<sequence length="175" mass="20103">MEIIKGTAYKAELGFIYDGDSFKLELVSPKGTDSQTIICRSQWIDTPESQKPDKNSSDPLILKHWEWAQKAKLALMNLIQNRALIAIPYEQDIYRRWVCDVYIDNLLLSNNVQVKQAQSGLAVSRLPFNRHIYNVREINLLRAIINAAATANRKKVGIWAEPNMILPYEFKKLSL</sequence>
<protein>
    <recommendedName>
        <fullName evidence="1">TNase-like domain-containing protein</fullName>
    </recommendedName>
</protein>
<evidence type="ECO:0000313" key="2">
    <source>
        <dbReference type="EMBL" id="NQE36726.1"/>
    </source>
</evidence>